<comment type="caution">
    <text evidence="12">The sequence shown here is derived from an EMBL/GenBank/DDBJ whole genome shotgun (WGS) entry which is preliminary data.</text>
</comment>
<accession>A0A543NL28</accession>
<dbReference type="Proteomes" id="UP000317422">
    <property type="component" value="Unassembled WGS sequence"/>
</dbReference>
<evidence type="ECO:0000256" key="9">
    <source>
        <dbReference type="PROSITE-ProRule" id="PRU00560"/>
    </source>
</evidence>
<dbReference type="InterPro" id="IPR000212">
    <property type="entry name" value="DNA_helicase_UvrD/REP"/>
</dbReference>
<dbReference type="Pfam" id="PF00580">
    <property type="entry name" value="UvrD-helicase"/>
    <property type="match status" value="1"/>
</dbReference>
<dbReference type="RefSeq" id="WP_141923994.1">
    <property type="nucleotide sequence ID" value="NZ_VFQC01000001.1"/>
</dbReference>
<feature type="region of interest" description="Disordered" evidence="10">
    <location>
        <begin position="737"/>
        <end position="757"/>
    </location>
</feature>
<dbReference type="Gene3D" id="3.40.50.300">
    <property type="entry name" value="P-loop containing nucleotide triphosphate hydrolases"/>
    <property type="match status" value="2"/>
</dbReference>
<keyword evidence="13" id="KW-1185">Reference proteome</keyword>
<keyword evidence="4 9" id="KW-0067">ATP-binding</keyword>
<evidence type="ECO:0000256" key="1">
    <source>
        <dbReference type="ARBA" id="ARBA00022741"/>
    </source>
</evidence>
<evidence type="ECO:0000256" key="8">
    <source>
        <dbReference type="ARBA" id="ARBA00048988"/>
    </source>
</evidence>
<keyword evidence="2 9" id="KW-0378">Hydrolase</keyword>
<evidence type="ECO:0000256" key="6">
    <source>
        <dbReference type="ARBA" id="ARBA00034617"/>
    </source>
</evidence>
<evidence type="ECO:0000256" key="7">
    <source>
        <dbReference type="ARBA" id="ARBA00034808"/>
    </source>
</evidence>
<evidence type="ECO:0000259" key="11">
    <source>
        <dbReference type="PROSITE" id="PS51198"/>
    </source>
</evidence>
<feature type="domain" description="UvrD-like helicase ATP-binding" evidence="11">
    <location>
        <begin position="279"/>
        <end position="574"/>
    </location>
</feature>
<sequence>MPLLAIDATCLPQYDKLDRPTRERLLSVTRKFRELPLESLLSHPDLRISSLPAGQDPRIRTFRINDAWTGVMLAPESGETFLLVHLLPREAAEDWARDQRHDVNGVMGTLERRDATALQRANEDGSPAPATVPSSAHAPGTPVAPSGSHPAPAAGADAPASGASAPLDHVSDRDLTRLGVDAEVREFCRTLDSAAQLHAWAAALPQDQYEVLRALAEGHSVQRVRDEVVVPRRPAVGTVSPRDYDTAIRNTRERVVVVNDDQETRDTLAGEFNAWRIYLHPQQRELAYHPRFGGPAKVTGGPGTGKTVVALHRVKHLAEHLPLDGRVLLTSFTNALVESLRRNLALLLPPELLEDVAVVTTDKLALDTVREHHPEVRLRTDTRGVFANAVRHHQLPWPADLLFSEYRNVITAQGITTLEDYLAPETRRGRSVPLDEGQRREVWHAISEARTMMRNSQALPAEELHTEAARILEQRRERPFTNVVVDEAQDLHPAQWRTLRAAVLPGPNDLFISGDNRQRIYGNTVSFRQLGIGVVGRSYPLRVNYRTTEEILTWAEGIMRGQTVTELGETVPEPPGVARCVLRGPQPELYGAPDEPAELDALADRVRGWLAEGMEPGDVCVTARTNRLRDSVAAHLRARSLPAAIFNPREHAVTEATHAVRVTTMHGVKGLEFRAVAVSGVTATALPQMDAVTSPELDERQHRSDLDTQRALLYVACTRAREQLYVSWHGEPSPFLPPVPDGPVSGAAAEHGAVAAR</sequence>
<feature type="compositionally biased region" description="Low complexity" evidence="10">
    <location>
        <begin position="144"/>
        <end position="166"/>
    </location>
</feature>
<dbReference type="EC" id="5.6.2.4" evidence="7"/>
<dbReference type="Pfam" id="PF13361">
    <property type="entry name" value="UvrD_C"/>
    <property type="match status" value="1"/>
</dbReference>
<evidence type="ECO:0000313" key="13">
    <source>
        <dbReference type="Proteomes" id="UP000317422"/>
    </source>
</evidence>
<evidence type="ECO:0000313" key="12">
    <source>
        <dbReference type="EMBL" id="TQN32516.1"/>
    </source>
</evidence>
<feature type="binding site" evidence="9">
    <location>
        <begin position="300"/>
        <end position="307"/>
    </location>
    <ligand>
        <name>ATP</name>
        <dbReference type="ChEBI" id="CHEBI:30616"/>
    </ligand>
</feature>
<comment type="catalytic activity">
    <reaction evidence="6">
        <text>Couples ATP hydrolysis with the unwinding of duplex DNA by translocating in the 3'-5' direction.</text>
        <dbReference type="EC" id="5.6.2.4"/>
    </reaction>
</comment>
<dbReference type="InterPro" id="IPR027417">
    <property type="entry name" value="P-loop_NTPase"/>
</dbReference>
<dbReference type="EMBL" id="VFQC01000001">
    <property type="protein sequence ID" value="TQN32516.1"/>
    <property type="molecule type" value="Genomic_DNA"/>
</dbReference>
<protein>
    <recommendedName>
        <fullName evidence="7">DNA 3'-5' helicase</fullName>
        <ecNumber evidence="7">5.6.2.4</ecNumber>
    </recommendedName>
</protein>
<dbReference type="PANTHER" id="PTHR11070:SF45">
    <property type="entry name" value="DNA 3'-5' HELICASE"/>
    <property type="match status" value="1"/>
</dbReference>
<dbReference type="AlphaFoldDB" id="A0A543NL28"/>
<keyword evidence="3 9" id="KW-0347">Helicase</keyword>
<evidence type="ECO:0000256" key="3">
    <source>
        <dbReference type="ARBA" id="ARBA00022806"/>
    </source>
</evidence>
<evidence type="ECO:0000256" key="10">
    <source>
        <dbReference type="SAM" id="MobiDB-lite"/>
    </source>
</evidence>
<organism evidence="12 13">
    <name type="scientific">Haloactinospora alba</name>
    <dbReference type="NCBI Taxonomy" id="405555"/>
    <lineage>
        <taxon>Bacteria</taxon>
        <taxon>Bacillati</taxon>
        <taxon>Actinomycetota</taxon>
        <taxon>Actinomycetes</taxon>
        <taxon>Streptosporangiales</taxon>
        <taxon>Nocardiopsidaceae</taxon>
        <taxon>Haloactinospora</taxon>
    </lineage>
</organism>
<evidence type="ECO:0000256" key="2">
    <source>
        <dbReference type="ARBA" id="ARBA00022801"/>
    </source>
</evidence>
<feature type="compositionally biased region" description="Low complexity" evidence="10">
    <location>
        <begin position="747"/>
        <end position="757"/>
    </location>
</feature>
<dbReference type="GO" id="GO:0043138">
    <property type="term" value="F:3'-5' DNA helicase activity"/>
    <property type="evidence" value="ECO:0007669"/>
    <property type="project" value="UniProtKB-EC"/>
</dbReference>
<dbReference type="InterPro" id="IPR014017">
    <property type="entry name" value="DNA_helicase_UvrD-like_C"/>
</dbReference>
<dbReference type="PROSITE" id="PS51198">
    <property type="entry name" value="UVRD_HELICASE_ATP_BIND"/>
    <property type="match status" value="1"/>
</dbReference>
<dbReference type="OrthoDB" id="3196525at2"/>
<keyword evidence="1 9" id="KW-0547">Nucleotide-binding</keyword>
<reference evidence="12 13" key="1">
    <citation type="submission" date="2019-06" db="EMBL/GenBank/DDBJ databases">
        <title>Sequencing the genomes of 1000 actinobacteria strains.</title>
        <authorList>
            <person name="Klenk H.-P."/>
        </authorList>
    </citation>
    <scope>NUCLEOTIDE SEQUENCE [LARGE SCALE GENOMIC DNA]</scope>
    <source>
        <strain evidence="12 13">DSM 45015</strain>
    </source>
</reference>
<evidence type="ECO:0000256" key="4">
    <source>
        <dbReference type="ARBA" id="ARBA00022840"/>
    </source>
</evidence>
<dbReference type="GO" id="GO:0016887">
    <property type="term" value="F:ATP hydrolysis activity"/>
    <property type="evidence" value="ECO:0007669"/>
    <property type="project" value="RHEA"/>
</dbReference>
<dbReference type="PANTHER" id="PTHR11070">
    <property type="entry name" value="UVRD / RECB / PCRA DNA HELICASE FAMILY MEMBER"/>
    <property type="match status" value="1"/>
</dbReference>
<dbReference type="GO" id="GO:0000725">
    <property type="term" value="P:recombinational repair"/>
    <property type="evidence" value="ECO:0007669"/>
    <property type="project" value="TreeGrafter"/>
</dbReference>
<dbReference type="SUPFAM" id="SSF52540">
    <property type="entry name" value="P-loop containing nucleoside triphosphate hydrolases"/>
    <property type="match status" value="1"/>
</dbReference>
<proteinExistence type="predicted"/>
<keyword evidence="5" id="KW-0413">Isomerase</keyword>
<gene>
    <name evidence="12" type="ORF">FHX37_2479</name>
</gene>
<comment type="catalytic activity">
    <reaction evidence="8">
        <text>ATP + H2O = ADP + phosphate + H(+)</text>
        <dbReference type="Rhea" id="RHEA:13065"/>
        <dbReference type="ChEBI" id="CHEBI:15377"/>
        <dbReference type="ChEBI" id="CHEBI:15378"/>
        <dbReference type="ChEBI" id="CHEBI:30616"/>
        <dbReference type="ChEBI" id="CHEBI:43474"/>
        <dbReference type="ChEBI" id="CHEBI:456216"/>
        <dbReference type="EC" id="5.6.2.4"/>
    </reaction>
</comment>
<dbReference type="GO" id="GO:0003677">
    <property type="term" value="F:DNA binding"/>
    <property type="evidence" value="ECO:0007669"/>
    <property type="project" value="InterPro"/>
</dbReference>
<dbReference type="InterPro" id="IPR014016">
    <property type="entry name" value="UvrD-like_ATP-bd"/>
</dbReference>
<dbReference type="GO" id="GO:0005524">
    <property type="term" value="F:ATP binding"/>
    <property type="evidence" value="ECO:0007669"/>
    <property type="project" value="UniProtKB-UniRule"/>
</dbReference>
<feature type="region of interest" description="Disordered" evidence="10">
    <location>
        <begin position="118"/>
        <end position="168"/>
    </location>
</feature>
<name>A0A543NL28_9ACTN</name>
<evidence type="ECO:0000256" key="5">
    <source>
        <dbReference type="ARBA" id="ARBA00023235"/>
    </source>
</evidence>